<feature type="transmembrane region" description="Helical" evidence="7">
    <location>
        <begin position="134"/>
        <end position="157"/>
    </location>
</feature>
<comment type="similarity">
    <text evidence="2">Belongs to the unc-93 family.</text>
</comment>
<keyword evidence="4 7" id="KW-1133">Transmembrane helix</keyword>
<sequence length="463" mass="52250">IGPLSPPVLFVKCCSLYLLMIFFSPQSSLNPLEGLGVVSLSVIYGSQIFSSIVLTPFIICKLGCKWTIIISMCVYITYTLANFYPKWYTLIPTSVLVGIAGSPFWTAQCTYLTLSAKQYALKAGKMKTHIISQYFGIFFFIFQSSRIWGNLISSLILNFARRKVSIIQNLDNTSCGVSDNLPTLTTGNINHSESTTTNSSGYLVYTILGTYVGMIKFIFLVYFLCYIFNIIIYLTLSLLRTCGEKKKNDESRQDFLTNLLVTLKHLRDRRQWLLIPLTMYSGVEQGFILSDYTKSYVTCSLGMEFVGYVIIVFGAMTSVCSFLFGKLCKYISRIFFFNLAAATNIICIAVLFVWAPSPEQLGVFFIFSGLWGLADAVWQTLVNALYGILFEDNREAAFANYLLWKSLGHFLSFGYSSFLRVNIKLCILLFILVVGMVLYGTVEYIEGKKMKIVLSRENIDMPV</sequence>
<reference evidence="8" key="2">
    <citation type="submission" date="2025-09" db="UniProtKB">
        <authorList>
            <consortium name="Ensembl"/>
        </authorList>
    </citation>
    <scope>IDENTIFICATION</scope>
</reference>
<dbReference type="Proteomes" id="UP000694569">
    <property type="component" value="Unplaced"/>
</dbReference>
<dbReference type="SUPFAM" id="SSF103473">
    <property type="entry name" value="MFS general substrate transporter"/>
    <property type="match status" value="1"/>
</dbReference>
<organism evidence="8 9">
    <name type="scientific">Leptobrachium leishanense</name>
    <name type="common">Leishan spiny toad</name>
    <dbReference type="NCBI Taxonomy" id="445787"/>
    <lineage>
        <taxon>Eukaryota</taxon>
        <taxon>Metazoa</taxon>
        <taxon>Chordata</taxon>
        <taxon>Craniata</taxon>
        <taxon>Vertebrata</taxon>
        <taxon>Euteleostomi</taxon>
        <taxon>Amphibia</taxon>
        <taxon>Batrachia</taxon>
        <taxon>Anura</taxon>
        <taxon>Pelobatoidea</taxon>
        <taxon>Megophryidae</taxon>
        <taxon>Leptobrachium</taxon>
    </lineage>
</organism>
<dbReference type="OrthoDB" id="78663at2759"/>
<protein>
    <recommendedName>
        <fullName evidence="6">Protein unc-93 homolog A</fullName>
    </recommendedName>
</protein>
<dbReference type="PANTHER" id="PTHR19444">
    <property type="entry name" value="UNC-93 RELATED"/>
    <property type="match status" value="1"/>
</dbReference>
<evidence type="ECO:0000313" key="9">
    <source>
        <dbReference type="Proteomes" id="UP000694569"/>
    </source>
</evidence>
<feature type="transmembrane region" description="Helical" evidence="7">
    <location>
        <begin position="272"/>
        <end position="293"/>
    </location>
</feature>
<feature type="transmembrane region" description="Helical" evidence="7">
    <location>
        <begin position="37"/>
        <end position="59"/>
    </location>
</feature>
<feature type="transmembrane region" description="Helical" evidence="7">
    <location>
        <begin position="421"/>
        <end position="442"/>
    </location>
</feature>
<feature type="transmembrane region" description="Helical" evidence="7">
    <location>
        <begin position="7"/>
        <end position="25"/>
    </location>
</feature>
<dbReference type="InterPro" id="IPR051951">
    <property type="entry name" value="UNC-93_regulatory"/>
</dbReference>
<feature type="transmembrane region" description="Helical" evidence="7">
    <location>
        <begin position="66"/>
        <end position="84"/>
    </location>
</feature>
<feature type="transmembrane region" description="Helical" evidence="7">
    <location>
        <begin position="336"/>
        <end position="355"/>
    </location>
</feature>
<proteinExistence type="inferred from homology"/>
<evidence type="ECO:0000256" key="4">
    <source>
        <dbReference type="ARBA" id="ARBA00022989"/>
    </source>
</evidence>
<reference evidence="8" key="1">
    <citation type="submission" date="2025-08" db="UniProtKB">
        <authorList>
            <consortium name="Ensembl"/>
        </authorList>
    </citation>
    <scope>IDENTIFICATION</scope>
</reference>
<comment type="subcellular location">
    <subcellularLocation>
        <location evidence="1">Membrane</location>
        <topology evidence="1">Multi-pass membrane protein</topology>
    </subcellularLocation>
</comment>
<feature type="transmembrane region" description="Helical" evidence="7">
    <location>
        <begin position="305"/>
        <end position="324"/>
    </location>
</feature>
<evidence type="ECO:0000256" key="5">
    <source>
        <dbReference type="ARBA" id="ARBA00023136"/>
    </source>
</evidence>
<dbReference type="PANTHER" id="PTHR19444:SF13">
    <property type="entry name" value="PROTEIN UNC-93 HOMOLOG A"/>
    <property type="match status" value="1"/>
</dbReference>
<dbReference type="Pfam" id="PF05978">
    <property type="entry name" value="UNC-93"/>
    <property type="match status" value="1"/>
</dbReference>
<dbReference type="Gene3D" id="1.20.1250.20">
    <property type="entry name" value="MFS general substrate transporter like domains"/>
    <property type="match status" value="1"/>
</dbReference>
<feature type="transmembrane region" description="Helical" evidence="7">
    <location>
        <begin position="217"/>
        <end position="239"/>
    </location>
</feature>
<dbReference type="InterPro" id="IPR010291">
    <property type="entry name" value="Ion_channel_UNC-93"/>
</dbReference>
<evidence type="ECO:0000256" key="2">
    <source>
        <dbReference type="ARBA" id="ARBA00009172"/>
    </source>
</evidence>
<keyword evidence="3 7" id="KW-0812">Transmembrane</keyword>
<evidence type="ECO:0000256" key="6">
    <source>
        <dbReference type="ARBA" id="ARBA00040854"/>
    </source>
</evidence>
<evidence type="ECO:0000256" key="1">
    <source>
        <dbReference type="ARBA" id="ARBA00004141"/>
    </source>
</evidence>
<dbReference type="GeneTree" id="ENSGT00530000063359"/>
<dbReference type="InterPro" id="IPR036259">
    <property type="entry name" value="MFS_trans_sf"/>
</dbReference>
<evidence type="ECO:0000313" key="8">
    <source>
        <dbReference type="Ensembl" id="ENSLLEP00000026145.1"/>
    </source>
</evidence>
<evidence type="ECO:0000256" key="7">
    <source>
        <dbReference type="SAM" id="Phobius"/>
    </source>
</evidence>
<accession>A0A8C5PQP4</accession>
<keyword evidence="5 7" id="KW-0472">Membrane</keyword>
<name>A0A8C5PQP4_9ANUR</name>
<dbReference type="AlphaFoldDB" id="A0A8C5PQP4"/>
<feature type="transmembrane region" description="Helical" evidence="7">
    <location>
        <begin position="90"/>
        <end position="114"/>
    </location>
</feature>
<keyword evidence="9" id="KW-1185">Reference proteome</keyword>
<evidence type="ECO:0000256" key="3">
    <source>
        <dbReference type="ARBA" id="ARBA00022692"/>
    </source>
</evidence>
<dbReference type="Ensembl" id="ENSLLET00000027142.1">
    <property type="protein sequence ID" value="ENSLLEP00000026145.1"/>
    <property type="gene ID" value="ENSLLEG00000016407.1"/>
</dbReference>
<dbReference type="GO" id="GO:0016020">
    <property type="term" value="C:membrane"/>
    <property type="evidence" value="ECO:0007669"/>
    <property type="project" value="UniProtKB-SubCell"/>
</dbReference>